<dbReference type="OrthoDB" id="3641074at2759"/>
<keyword evidence="4" id="KW-1185">Reference proteome</keyword>
<accession>A0A179G2A4</accession>
<name>A0A179G2A4_METCM</name>
<evidence type="ECO:0000313" key="3">
    <source>
        <dbReference type="EMBL" id="OAQ71329.1"/>
    </source>
</evidence>
<protein>
    <submittedName>
        <fullName evidence="3">Clock-controlled pheromone ccg-4</fullName>
    </submittedName>
</protein>
<feature type="compositionally biased region" description="Basic and acidic residues" evidence="1">
    <location>
        <begin position="106"/>
        <end position="120"/>
    </location>
</feature>
<dbReference type="STRING" id="1380566.A0A179G2A4"/>
<dbReference type="AlphaFoldDB" id="A0A179G2A4"/>
<reference evidence="3 4" key="1">
    <citation type="journal article" date="2016" name="PLoS Pathog.">
        <title>Biosynthesis of antibiotic leucinostatins in bio-control fungus Purpureocillium lilacinum and their inhibition on phytophthora revealed by genome mining.</title>
        <authorList>
            <person name="Wang G."/>
            <person name="Liu Z."/>
            <person name="Lin R."/>
            <person name="Li E."/>
            <person name="Mao Z."/>
            <person name="Ling J."/>
            <person name="Yang Y."/>
            <person name="Yin W.B."/>
            <person name="Xie B."/>
        </authorList>
    </citation>
    <scope>NUCLEOTIDE SEQUENCE [LARGE SCALE GENOMIC DNA]</scope>
    <source>
        <strain evidence="3">170</strain>
    </source>
</reference>
<dbReference type="GeneID" id="28847115"/>
<dbReference type="KEGG" id="pchm:VFPPC_03644"/>
<keyword evidence="2" id="KW-0732">Signal</keyword>
<sequence>MRITAAVLTLAAAGAFAAPSPKPAPVPWCWRPGEPCFKVKRVADAFAEAIKTSGGLKEREPEAEYSNSPGGAAHIAKRLVNELAHLSALTAREPDQYYRDLGMESQFERDEPHNEKRDADADAAPEPWCWRPGQSCWKRDPSNDPVPVKDKRWCHRPGQSCWKAKRAAEAVVRAVEDDSHDDGGDAGSGNEGGHFPDICNGPGILCWKKRSAAPNPDAEPEAEPEAEPWCWRPGQPCWKRSASPDPAPKPEPWCWRPGQSCWKAKREAEPKPDPEAEPWCWRPGQPCWKAKRDLQALHVAARNILNTFE</sequence>
<feature type="signal peptide" evidence="2">
    <location>
        <begin position="1"/>
        <end position="17"/>
    </location>
</feature>
<feature type="chain" id="PRO_5008102303" evidence="2">
    <location>
        <begin position="18"/>
        <end position="309"/>
    </location>
</feature>
<dbReference type="RefSeq" id="XP_018147866.1">
    <property type="nucleotide sequence ID" value="XM_018283121.1"/>
</dbReference>
<proteinExistence type="predicted"/>
<comment type="caution">
    <text evidence="3">The sequence shown here is derived from an EMBL/GenBank/DDBJ whole genome shotgun (WGS) entry which is preliminary data.</text>
</comment>
<evidence type="ECO:0000256" key="2">
    <source>
        <dbReference type="SAM" id="SignalP"/>
    </source>
</evidence>
<feature type="region of interest" description="Disordered" evidence="1">
    <location>
        <begin position="106"/>
        <end position="126"/>
    </location>
</feature>
<dbReference type="EMBL" id="LSBJ02000002">
    <property type="protein sequence ID" value="OAQ71329.1"/>
    <property type="molecule type" value="Genomic_DNA"/>
</dbReference>
<feature type="region of interest" description="Disordered" evidence="1">
    <location>
        <begin position="176"/>
        <end position="195"/>
    </location>
</feature>
<evidence type="ECO:0000313" key="4">
    <source>
        <dbReference type="Proteomes" id="UP000078397"/>
    </source>
</evidence>
<evidence type="ECO:0000256" key="1">
    <source>
        <dbReference type="SAM" id="MobiDB-lite"/>
    </source>
</evidence>
<dbReference type="Proteomes" id="UP000078397">
    <property type="component" value="Unassembled WGS sequence"/>
</dbReference>
<gene>
    <name evidence="3" type="ORF">VFPPC_03644</name>
</gene>
<organism evidence="3 4">
    <name type="scientific">Pochonia chlamydosporia 170</name>
    <dbReference type="NCBI Taxonomy" id="1380566"/>
    <lineage>
        <taxon>Eukaryota</taxon>
        <taxon>Fungi</taxon>
        <taxon>Dikarya</taxon>
        <taxon>Ascomycota</taxon>
        <taxon>Pezizomycotina</taxon>
        <taxon>Sordariomycetes</taxon>
        <taxon>Hypocreomycetidae</taxon>
        <taxon>Hypocreales</taxon>
        <taxon>Clavicipitaceae</taxon>
        <taxon>Pochonia</taxon>
    </lineage>
</organism>